<dbReference type="AlphaFoldDB" id="A0A0F9NN19"/>
<reference evidence="2" key="1">
    <citation type="journal article" date="2015" name="Nature">
        <title>Complex archaea that bridge the gap between prokaryotes and eukaryotes.</title>
        <authorList>
            <person name="Spang A."/>
            <person name="Saw J.H."/>
            <person name="Jorgensen S.L."/>
            <person name="Zaremba-Niedzwiedzka K."/>
            <person name="Martijn J."/>
            <person name="Lind A.E."/>
            <person name="van Eijk R."/>
            <person name="Schleper C."/>
            <person name="Guy L."/>
            <person name="Ettema T.J."/>
        </authorList>
    </citation>
    <scope>NUCLEOTIDE SEQUENCE</scope>
</reference>
<comment type="caution">
    <text evidence="2">The sequence shown here is derived from an EMBL/GenBank/DDBJ whole genome shotgun (WGS) entry which is preliminary data.</text>
</comment>
<evidence type="ECO:0000256" key="1">
    <source>
        <dbReference type="SAM" id="MobiDB-lite"/>
    </source>
</evidence>
<gene>
    <name evidence="2" type="ORF">LCGC14_1240750</name>
</gene>
<feature type="compositionally biased region" description="Basic and acidic residues" evidence="1">
    <location>
        <begin position="51"/>
        <end position="63"/>
    </location>
</feature>
<evidence type="ECO:0000313" key="2">
    <source>
        <dbReference type="EMBL" id="KKM90225.1"/>
    </source>
</evidence>
<protein>
    <submittedName>
        <fullName evidence="2">Uncharacterized protein</fullName>
    </submittedName>
</protein>
<organism evidence="2">
    <name type="scientific">marine sediment metagenome</name>
    <dbReference type="NCBI Taxonomy" id="412755"/>
    <lineage>
        <taxon>unclassified sequences</taxon>
        <taxon>metagenomes</taxon>
        <taxon>ecological metagenomes</taxon>
    </lineage>
</organism>
<name>A0A0F9NN19_9ZZZZ</name>
<dbReference type="EMBL" id="LAZR01006700">
    <property type="protein sequence ID" value="KKM90225.1"/>
    <property type="molecule type" value="Genomic_DNA"/>
</dbReference>
<sequence length="82" mass="9274">MLTCDTCRHYINPQRIMEYTIGEHAPENQPQKAGWVTCAGGSIVNRTTMGCDRHTDTPKDTGQRRTLVHTPDTTPPKRRLIP</sequence>
<feature type="region of interest" description="Disordered" evidence="1">
    <location>
        <begin position="48"/>
        <end position="82"/>
    </location>
</feature>
<proteinExistence type="predicted"/>
<accession>A0A0F9NN19</accession>